<gene>
    <name evidence="3" type="ORF">TrCOL_g11944</name>
</gene>
<dbReference type="Gene3D" id="1.20.5.110">
    <property type="match status" value="1"/>
</dbReference>
<protein>
    <recommendedName>
        <fullName evidence="2">t-SNARE coiled-coil homology domain-containing protein</fullName>
    </recommendedName>
</protein>
<organism evidence="3 4">
    <name type="scientific">Triparma columacea</name>
    <dbReference type="NCBI Taxonomy" id="722753"/>
    <lineage>
        <taxon>Eukaryota</taxon>
        <taxon>Sar</taxon>
        <taxon>Stramenopiles</taxon>
        <taxon>Ochrophyta</taxon>
        <taxon>Bolidophyceae</taxon>
        <taxon>Parmales</taxon>
        <taxon>Triparmaceae</taxon>
        <taxon>Triparma</taxon>
    </lineage>
</organism>
<feature type="coiled-coil region" evidence="1">
    <location>
        <begin position="100"/>
        <end position="127"/>
    </location>
</feature>
<proteinExistence type="predicted"/>
<dbReference type="EMBL" id="BRYA01000315">
    <property type="protein sequence ID" value="GMI46850.1"/>
    <property type="molecule type" value="Genomic_DNA"/>
</dbReference>
<evidence type="ECO:0000256" key="1">
    <source>
        <dbReference type="SAM" id="Coils"/>
    </source>
</evidence>
<dbReference type="OrthoDB" id="430637at2759"/>
<evidence type="ECO:0000313" key="4">
    <source>
        <dbReference type="Proteomes" id="UP001165065"/>
    </source>
</evidence>
<sequence>MASFTSTTNHTFTQSFNNYATEIRQLCTQASNLPTATFVSQTKELLSILKIEARGCDDRKAAMAEYNAIKLEVDRAALLGSGSAPSNSNTGPTSEVKKRFMATNEKIDNQNKTLERIQQNVAEIEDVGGEITTQLHSNREQIQKQQDRVKEVNTMSKYADSIAKKMSKWWA</sequence>
<dbReference type="PROSITE" id="PS50192">
    <property type="entry name" value="T_SNARE"/>
    <property type="match status" value="1"/>
</dbReference>
<evidence type="ECO:0000259" key="2">
    <source>
        <dbReference type="PROSITE" id="PS50192"/>
    </source>
</evidence>
<feature type="domain" description="T-SNARE coiled-coil homology" evidence="2">
    <location>
        <begin position="104"/>
        <end position="166"/>
    </location>
</feature>
<keyword evidence="4" id="KW-1185">Reference proteome</keyword>
<reference evidence="4" key="1">
    <citation type="journal article" date="2023" name="Commun. Biol.">
        <title>Genome analysis of Parmales, the sister group of diatoms, reveals the evolutionary specialization of diatoms from phago-mixotrophs to photoautotrophs.</title>
        <authorList>
            <person name="Ban H."/>
            <person name="Sato S."/>
            <person name="Yoshikawa S."/>
            <person name="Yamada K."/>
            <person name="Nakamura Y."/>
            <person name="Ichinomiya M."/>
            <person name="Sato N."/>
            <person name="Blanc-Mathieu R."/>
            <person name="Endo H."/>
            <person name="Kuwata A."/>
            <person name="Ogata H."/>
        </authorList>
    </citation>
    <scope>NUCLEOTIDE SEQUENCE [LARGE SCALE GENOMIC DNA]</scope>
</reference>
<dbReference type="Proteomes" id="UP001165065">
    <property type="component" value="Unassembled WGS sequence"/>
</dbReference>
<dbReference type="AlphaFoldDB" id="A0A9W7GK96"/>
<evidence type="ECO:0000313" key="3">
    <source>
        <dbReference type="EMBL" id="GMI46850.1"/>
    </source>
</evidence>
<accession>A0A9W7GK96</accession>
<dbReference type="SUPFAM" id="SSF58038">
    <property type="entry name" value="SNARE fusion complex"/>
    <property type="match status" value="1"/>
</dbReference>
<comment type="caution">
    <text evidence="3">The sequence shown here is derived from an EMBL/GenBank/DDBJ whole genome shotgun (WGS) entry which is preliminary data.</text>
</comment>
<name>A0A9W7GK96_9STRA</name>
<keyword evidence="1" id="KW-0175">Coiled coil</keyword>
<dbReference type="InterPro" id="IPR000727">
    <property type="entry name" value="T_SNARE_dom"/>
</dbReference>